<name>A0ABU3LGQ1_9FLAO</name>
<dbReference type="Proteomes" id="UP001257277">
    <property type="component" value="Unassembled WGS sequence"/>
</dbReference>
<organism evidence="1 2">
    <name type="scientific">Asprobacillus argus</name>
    <dbReference type="NCBI Taxonomy" id="3076534"/>
    <lineage>
        <taxon>Bacteria</taxon>
        <taxon>Pseudomonadati</taxon>
        <taxon>Bacteroidota</taxon>
        <taxon>Flavobacteriia</taxon>
        <taxon>Flavobacteriales</taxon>
        <taxon>Flavobacteriaceae</taxon>
        <taxon>Asprobacillus</taxon>
    </lineage>
</organism>
<keyword evidence="2" id="KW-1185">Reference proteome</keyword>
<evidence type="ECO:0000313" key="2">
    <source>
        <dbReference type="Proteomes" id="UP001257277"/>
    </source>
</evidence>
<dbReference type="RefSeq" id="WP_349242135.1">
    <property type="nucleotide sequence ID" value="NZ_JAVTTO010000004.1"/>
</dbReference>
<evidence type="ECO:0000313" key="1">
    <source>
        <dbReference type="EMBL" id="MDT7832882.1"/>
    </source>
</evidence>
<dbReference type="EMBL" id="JAVTTO010000004">
    <property type="protein sequence ID" value="MDT7832882.1"/>
    <property type="molecule type" value="Genomic_DNA"/>
</dbReference>
<protein>
    <submittedName>
        <fullName evidence="1">Uncharacterized protein</fullName>
    </submittedName>
</protein>
<reference evidence="1 2" key="1">
    <citation type="submission" date="2023-09" db="EMBL/GenBank/DDBJ databases">
        <title>Novel taxa isolated from Blanes Bay.</title>
        <authorList>
            <person name="Rey-Velasco X."/>
            <person name="Lucena T."/>
        </authorList>
    </citation>
    <scope>NUCLEOTIDE SEQUENCE [LARGE SCALE GENOMIC DNA]</scope>
    <source>
        <strain evidence="1 2">S356</strain>
    </source>
</reference>
<accession>A0ABU3LGQ1</accession>
<proteinExistence type="predicted"/>
<comment type="caution">
    <text evidence="1">The sequence shown here is derived from an EMBL/GenBank/DDBJ whole genome shotgun (WGS) entry which is preliminary data.</text>
</comment>
<gene>
    <name evidence="1" type="ORF">RQM59_10860</name>
</gene>
<sequence>MIITQKENYTSVVSDEAAFQEFYTSFSSKLETLKEHHLIVQVSENLNTSEQDISLFLNVAEAQKENGMSFVVVCAAIDNDIFPEHFNIVPTFVEAEDIIQMEAIERDLGF</sequence>